<keyword evidence="1" id="KW-1133">Transmembrane helix</keyword>
<feature type="transmembrane region" description="Helical" evidence="1">
    <location>
        <begin position="38"/>
        <end position="60"/>
    </location>
</feature>
<dbReference type="OrthoDB" id="674965at2"/>
<dbReference type="RefSeq" id="WP_072363614.1">
    <property type="nucleotide sequence ID" value="NZ_CP139972.1"/>
</dbReference>
<evidence type="ECO:0000313" key="5">
    <source>
        <dbReference type="Proteomes" id="UP001326715"/>
    </source>
</evidence>
<keyword evidence="5" id="KW-1185">Reference proteome</keyword>
<reference evidence="2 4" key="1">
    <citation type="submission" date="2016-11" db="EMBL/GenBank/DDBJ databases">
        <authorList>
            <person name="Jaros S."/>
            <person name="Januszkiewicz K."/>
            <person name="Wedrychowicz H."/>
        </authorList>
    </citation>
    <scope>NUCLEOTIDE SEQUENCE [LARGE SCALE GENOMIC DNA]</scope>
    <source>
        <strain evidence="2 4">DSM 784</strain>
    </source>
</reference>
<dbReference type="Proteomes" id="UP000183788">
    <property type="component" value="Unassembled WGS sequence"/>
</dbReference>
<evidence type="ECO:0000313" key="2">
    <source>
        <dbReference type="EMBL" id="SFW78425.1"/>
    </source>
</evidence>
<keyword evidence="1" id="KW-0472">Membrane</keyword>
<evidence type="ECO:0000313" key="4">
    <source>
        <dbReference type="Proteomes" id="UP000183788"/>
    </source>
</evidence>
<feature type="transmembrane region" description="Helical" evidence="1">
    <location>
        <begin position="6"/>
        <end position="26"/>
    </location>
</feature>
<dbReference type="EMBL" id="FPIZ01000016">
    <property type="protein sequence ID" value="SFW78425.1"/>
    <property type="molecule type" value="Genomic_DNA"/>
</dbReference>
<reference evidence="3 5" key="2">
    <citation type="submission" date="2023-11" db="EMBL/GenBank/DDBJ databases">
        <title>MicrobeMod: A computational toolkit for identifying prokaryotic methylation and restriction-modification with nanopore sequencing.</title>
        <authorList>
            <person name="Crits-Christoph A."/>
            <person name="Kang S.C."/>
            <person name="Lee H."/>
            <person name="Ostrov N."/>
        </authorList>
    </citation>
    <scope>NUCLEOTIDE SEQUENCE [LARGE SCALE GENOMIC DNA]</scope>
    <source>
        <strain evidence="3 5">ATCC 23090</strain>
    </source>
</reference>
<dbReference type="Proteomes" id="UP001326715">
    <property type="component" value="Chromosome"/>
</dbReference>
<evidence type="ECO:0000256" key="1">
    <source>
        <dbReference type="SAM" id="Phobius"/>
    </source>
</evidence>
<accession>A0A1K1S269</accession>
<proteinExistence type="predicted"/>
<keyword evidence="1" id="KW-0812">Transmembrane</keyword>
<evidence type="ECO:0000313" key="3">
    <source>
        <dbReference type="EMBL" id="WQG88212.1"/>
    </source>
</evidence>
<protein>
    <submittedName>
        <fullName evidence="2">Uncharacterized protein</fullName>
    </submittedName>
</protein>
<name>A0A1K1S269_9BACT</name>
<dbReference type="AlphaFoldDB" id="A0A1K1S269"/>
<sequence>MNIALSAVIIFILLIPPIALYISFSYGQFPRSGPKFSLLDGILITAIISLFVHSLAIAFIKQEIRFDIFLKLLGGEIKDVEKKITNNEFGIYIRQFAIYNFCMLVLFILFGRILRFIVLRLKLNNGQNNLLRLNNRWWYFFNGIENNIENFDLVFVDAVVDTKECTMIYSGFLVDFVCDGEKLERIYIGDVVRRKLKPGENGNESETEPTTALQIPGDIFSISYEKIINLNLRFIILEDELDVIEQLPDVNNIE</sequence>
<gene>
    <name evidence="2" type="ORF">SAMN05661012_04649</name>
    <name evidence="3" type="ORF">SR876_25110</name>
</gene>
<dbReference type="EMBL" id="CP140154">
    <property type="protein sequence ID" value="WQG88212.1"/>
    <property type="molecule type" value="Genomic_DNA"/>
</dbReference>
<feature type="transmembrane region" description="Helical" evidence="1">
    <location>
        <begin position="96"/>
        <end position="114"/>
    </location>
</feature>
<organism evidence="2 4">
    <name type="scientific">Chitinophaga sancti</name>
    <dbReference type="NCBI Taxonomy" id="1004"/>
    <lineage>
        <taxon>Bacteria</taxon>
        <taxon>Pseudomonadati</taxon>
        <taxon>Bacteroidota</taxon>
        <taxon>Chitinophagia</taxon>
        <taxon>Chitinophagales</taxon>
        <taxon>Chitinophagaceae</taxon>
        <taxon>Chitinophaga</taxon>
    </lineage>
</organism>